<gene>
    <name evidence="1" type="ORF">A2589_01320</name>
</gene>
<accession>A0A1G2QFT1</accession>
<organism evidence="1 2">
    <name type="scientific">Candidatus Vogelbacteria bacterium RIFOXYD1_FULL_46_19</name>
    <dbReference type="NCBI Taxonomy" id="1802439"/>
    <lineage>
        <taxon>Bacteria</taxon>
        <taxon>Candidatus Vogeliibacteriota</taxon>
    </lineage>
</organism>
<dbReference type="Proteomes" id="UP000177838">
    <property type="component" value="Unassembled WGS sequence"/>
</dbReference>
<dbReference type="EMBL" id="MHTK01000006">
    <property type="protein sequence ID" value="OHA59485.1"/>
    <property type="molecule type" value="Genomic_DNA"/>
</dbReference>
<sequence>MENFPNRESKSSPIEVPATLIKLIQEKGLGDAEVLTAINGWTVIQEQVVLSLPRPEPEIRFTMARVELYLAAGDREGALECLEDARCQADQEGCSDLYQKIMDLLDNLERSESHEM</sequence>
<evidence type="ECO:0000313" key="2">
    <source>
        <dbReference type="Proteomes" id="UP000177838"/>
    </source>
</evidence>
<dbReference type="AlphaFoldDB" id="A0A1G2QFT1"/>
<evidence type="ECO:0000313" key="1">
    <source>
        <dbReference type="EMBL" id="OHA59485.1"/>
    </source>
</evidence>
<name>A0A1G2QFT1_9BACT</name>
<proteinExistence type="predicted"/>
<protein>
    <submittedName>
        <fullName evidence="1">Uncharacterized protein</fullName>
    </submittedName>
</protein>
<reference evidence="1 2" key="1">
    <citation type="journal article" date="2016" name="Nat. Commun.">
        <title>Thousands of microbial genomes shed light on interconnected biogeochemical processes in an aquifer system.</title>
        <authorList>
            <person name="Anantharaman K."/>
            <person name="Brown C.T."/>
            <person name="Hug L.A."/>
            <person name="Sharon I."/>
            <person name="Castelle C.J."/>
            <person name="Probst A.J."/>
            <person name="Thomas B.C."/>
            <person name="Singh A."/>
            <person name="Wilkins M.J."/>
            <person name="Karaoz U."/>
            <person name="Brodie E.L."/>
            <person name="Williams K.H."/>
            <person name="Hubbard S.S."/>
            <person name="Banfield J.F."/>
        </authorList>
    </citation>
    <scope>NUCLEOTIDE SEQUENCE [LARGE SCALE GENOMIC DNA]</scope>
</reference>
<comment type="caution">
    <text evidence="1">The sequence shown here is derived from an EMBL/GenBank/DDBJ whole genome shotgun (WGS) entry which is preliminary data.</text>
</comment>